<feature type="signal peptide" evidence="11">
    <location>
        <begin position="1"/>
        <end position="19"/>
    </location>
</feature>
<dbReference type="GO" id="GO:0038023">
    <property type="term" value="F:signaling receptor activity"/>
    <property type="evidence" value="ECO:0007669"/>
    <property type="project" value="InterPro"/>
</dbReference>
<dbReference type="OrthoDB" id="10017617at2759"/>
<dbReference type="Gene3D" id="2.10.50.10">
    <property type="entry name" value="Tumor Necrosis Factor Receptor, subunit A, domain 2"/>
    <property type="match status" value="1"/>
</dbReference>
<dbReference type="AlphaFoldDB" id="A0A401RVI4"/>
<dbReference type="PROSITE" id="PS00652">
    <property type="entry name" value="TNFR_NGFR_1"/>
    <property type="match status" value="1"/>
</dbReference>
<proteinExistence type="predicted"/>
<keyword evidence="14" id="KW-1185">Reference proteome</keyword>
<evidence type="ECO:0000259" key="12">
    <source>
        <dbReference type="PROSITE" id="PS00652"/>
    </source>
</evidence>
<organism evidence="13 14">
    <name type="scientific">Chiloscyllium punctatum</name>
    <name type="common">Brownbanded bambooshark</name>
    <name type="synonym">Hemiscyllium punctatum</name>
    <dbReference type="NCBI Taxonomy" id="137246"/>
    <lineage>
        <taxon>Eukaryota</taxon>
        <taxon>Metazoa</taxon>
        <taxon>Chordata</taxon>
        <taxon>Craniata</taxon>
        <taxon>Vertebrata</taxon>
        <taxon>Chondrichthyes</taxon>
        <taxon>Elasmobranchii</taxon>
        <taxon>Galeomorphii</taxon>
        <taxon>Galeoidea</taxon>
        <taxon>Orectolobiformes</taxon>
        <taxon>Hemiscylliidae</taxon>
        <taxon>Chiloscyllium</taxon>
    </lineage>
</organism>
<evidence type="ECO:0000256" key="10">
    <source>
        <dbReference type="SAM" id="Phobius"/>
    </source>
</evidence>
<feature type="region of interest" description="Disordered" evidence="9">
    <location>
        <begin position="417"/>
        <end position="461"/>
    </location>
</feature>
<reference evidence="13 14" key="1">
    <citation type="journal article" date="2018" name="Nat. Ecol. Evol.">
        <title>Shark genomes provide insights into elasmobranch evolution and the origin of vertebrates.</title>
        <authorList>
            <person name="Hara Y"/>
            <person name="Yamaguchi K"/>
            <person name="Onimaru K"/>
            <person name="Kadota M"/>
            <person name="Koyanagi M"/>
            <person name="Keeley SD"/>
            <person name="Tatsumi K"/>
            <person name="Tanaka K"/>
            <person name="Motone F"/>
            <person name="Kageyama Y"/>
            <person name="Nozu R"/>
            <person name="Adachi N"/>
            <person name="Nishimura O"/>
            <person name="Nakagawa R"/>
            <person name="Tanegashima C"/>
            <person name="Kiyatake I"/>
            <person name="Matsumoto R"/>
            <person name="Murakumo K"/>
            <person name="Nishida K"/>
            <person name="Terakita A"/>
            <person name="Kuratani S"/>
            <person name="Sato K"/>
            <person name="Hyodo S Kuraku.S."/>
        </authorList>
    </citation>
    <scope>NUCLEOTIDE SEQUENCE [LARGE SCALE GENOMIC DNA]</scope>
</reference>
<dbReference type="Pfam" id="PF00020">
    <property type="entry name" value="TNFR_c6"/>
    <property type="match status" value="1"/>
</dbReference>
<feature type="chain" id="PRO_5019574349" description="TNFR-Cys domain-containing protein" evidence="11">
    <location>
        <begin position="20"/>
        <end position="461"/>
    </location>
</feature>
<evidence type="ECO:0000256" key="8">
    <source>
        <dbReference type="ARBA" id="ARBA00023180"/>
    </source>
</evidence>
<keyword evidence="5 10" id="KW-0472">Membrane</keyword>
<evidence type="ECO:0000313" key="14">
    <source>
        <dbReference type="Proteomes" id="UP000287033"/>
    </source>
</evidence>
<evidence type="ECO:0000256" key="9">
    <source>
        <dbReference type="SAM" id="MobiDB-lite"/>
    </source>
</evidence>
<dbReference type="STRING" id="137246.A0A401RVI4"/>
<keyword evidence="2 10" id="KW-0812">Transmembrane</keyword>
<dbReference type="Proteomes" id="UP000287033">
    <property type="component" value="Unassembled WGS sequence"/>
</dbReference>
<evidence type="ECO:0000256" key="2">
    <source>
        <dbReference type="ARBA" id="ARBA00022692"/>
    </source>
</evidence>
<keyword evidence="3" id="KW-0677">Repeat</keyword>
<evidence type="ECO:0000256" key="7">
    <source>
        <dbReference type="ARBA" id="ARBA00023170"/>
    </source>
</evidence>
<feature type="transmembrane region" description="Helical" evidence="10">
    <location>
        <begin position="159"/>
        <end position="183"/>
    </location>
</feature>
<dbReference type="PANTHER" id="PTHR12120:SF8">
    <property type="entry name" value="TUMOR NECROSIS FACTOR RECEPTOR SUPERFAMILY MEMBER 27"/>
    <property type="match status" value="1"/>
</dbReference>
<comment type="subcellular location">
    <subcellularLocation>
        <location evidence="1">Membrane</location>
        <topology evidence="1">Single-pass membrane protein</topology>
    </subcellularLocation>
</comment>
<accession>A0A401RVI4</accession>
<dbReference type="SMART" id="SM00208">
    <property type="entry name" value="TNFR"/>
    <property type="match status" value="2"/>
</dbReference>
<dbReference type="GO" id="GO:0043123">
    <property type="term" value="P:positive regulation of canonical NF-kappaB signal transduction"/>
    <property type="evidence" value="ECO:0007669"/>
    <property type="project" value="InterPro"/>
</dbReference>
<protein>
    <recommendedName>
        <fullName evidence="12">TNFR-Cys domain-containing protein</fullName>
    </recommendedName>
</protein>
<keyword evidence="7" id="KW-0675">Receptor</keyword>
<sequence>MRPWLELLIFFSLLLGVFSSMRDCQENEYWDVDGTCKVCKECGPGMELSKDCGFGVGLGTECVICGPNRYKDSWGRQKCKLCLSCVLVNRIQVKNCTVSRNAVCGKCSPGFYRKTRLGGLPDKECIPCTDPATPSDPQCVSRLDVTRVLSSDTGPYNTALVAVICSVLTTVLLTTLLLCLIYCRKLVAEKQNNGHPRAPVTERARMESSCSEGQVDDASTESLIIHCQKVTSDHNTAQPEAPADVTQSEDAPCTLRSCIVAYFSPSGPQAKGRSAVTCPAFSISSQNYCQVDTPEVQQLAHTSDCSALCRPAWTSNCEMNGEFLLGHNDDDVDADASLGQAGGEISHCASVSQYRQEHTPVECTELDLQEYLTDAVAQETTAYSQASRPHEGPTTASCRFGSGPCTKESRMWDYDESRPEECSSSRCGNSEHRNLSSGNNRVGDLENLLNHPSGLTQGVHI</sequence>
<dbReference type="GO" id="GO:0005886">
    <property type="term" value="C:plasma membrane"/>
    <property type="evidence" value="ECO:0007669"/>
    <property type="project" value="TreeGrafter"/>
</dbReference>
<comment type="caution">
    <text evidence="13">The sequence shown here is derived from an EMBL/GenBank/DDBJ whole genome shotgun (WGS) entry which is preliminary data.</text>
</comment>
<evidence type="ECO:0000256" key="6">
    <source>
        <dbReference type="ARBA" id="ARBA00023157"/>
    </source>
</evidence>
<feature type="compositionally biased region" description="Basic and acidic residues" evidence="9">
    <location>
        <begin position="417"/>
        <end position="434"/>
    </location>
</feature>
<dbReference type="OMA" id="ECIPCTD"/>
<dbReference type="InterPro" id="IPR047526">
    <property type="entry name" value="TNR19/27/EDAR"/>
</dbReference>
<keyword evidence="11" id="KW-0732">Signal</keyword>
<keyword evidence="6" id="KW-1015">Disulfide bond</keyword>
<dbReference type="SUPFAM" id="SSF57586">
    <property type="entry name" value="TNF receptor-like"/>
    <property type="match status" value="1"/>
</dbReference>
<evidence type="ECO:0000256" key="5">
    <source>
        <dbReference type="ARBA" id="ARBA00023136"/>
    </source>
</evidence>
<evidence type="ECO:0000313" key="13">
    <source>
        <dbReference type="EMBL" id="GCC22148.1"/>
    </source>
</evidence>
<evidence type="ECO:0000256" key="1">
    <source>
        <dbReference type="ARBA" id="ARBA00004167"/>
    </source>
</evidence>
<feature type="domain" description="TNFR-Cys" evidence="12">
    <location>
        <begin position="65"/>
        <end position="104"/>
    </location>
</feature>
<gene>
    <name evidence="13" type="ORF">chiPu_0000533</name>
</gene>
<dbReference type="GO" id="GO:0046330">
    <property type="term" value="P:positive regulation of JNK cascade"/>
    <property type="evidence" value="ECO:0007669"/>
    <property type="project" value="InterPro"/>
</dbReference>
<keyword evidence="4 10" id="KW-1133">Transmembrane helix</keyword>
<evidence type="ECO:0000256" key="11">
    <source>
        <dbReference type="SAM" id="SignalP"/>
    </source>
</evidence>
<dbReference type="EMBL" id="BEZZ01000007">
    <property type="protein sequence ID" value="GCC22148.1"/>
    <property type="molecule type" value="Genomic_DNA"/>
</dbReference>
<dbReference type="PANTHER" id="PTHR12120">
    <property type="entry name" value="TNFR-CYS DOMAIN-CONTAINING PROTEIN"/>
    <property type="match status" value="1"/>
</dbReference>
<dbReference type="InterPro" id="IPR001368">
    <property type="entry name" value="TNFR/NGFR_Cys_rich_reg"/>
</dbReference>
<evidence type="ECO:0000256" key="4">
    <source>
        <dbReference type="ARBA" id="ARBA00022989"/>
    </source>
</evidence>
<evidence type="ECO:0000256" key="3">
    <source>
        <dbReference type="ARBA" id="ARBA00022737"/>
    </source>
</evidence>
<keyword evidence="8" id="KW-0325">Glycoprotein</keyword>
<name>A0A401RVI4_CHIPU</name>